<sequence>MGLSVALPKPLHPPSSVFVDEFDTSSNKKSSRYLREIDRRSILARLDHGEKQSALAKEFRVTRSAICNLNKHRDLVLARQHENPLAKHPKRPRDKQESESDIRTVVQVALEPTEQLIPLLKSCNISDSVFRDYCDRLIASIVEEVLVWTHNIASCGVAIAPGGSPMISIFQTIEPELPIGHINLNLPQFGSPEVEMIDLPSVITTHNVFLFYAFTDTAGRFRVAKSIRKLLNRGAMEEMLCLVTLAVSTFTIGELQREYPNLRIVTAHIEHEDKHGQKSKLHTLASRVTEIY</sequence>
<organism evidence="3 4">
    <name type="scientific">Phytophthora megakarya</name>
    <dbReference type="NCBI Taxonomy" id="4795"/>
    <lineage>
        <taxon>Eukaryota</taxon>
        <taxon>Sar</taxon>
        <taxon>Stramenopiles</taxon>
        <taxon>Oomycota</taxon>
        <taxon>Peronosporomycetes</taxon>
        <taxon>Peronosporales</taxon>
        <taxon>Peronosporaceae</taxon>
        <taxon>Phytophthora</taxon>
    </lineage>
</organism>
<dbReference type="Pfam" id="PF14681">
    <property type="entry name" value="UPRTase"/>
    <property type="match status" value="1"/>
</dbReference>
<feature type="domain" description="Phosphoribosyltransferase" evidence="2">
    <location>
        <begin position="153"/>
        <end position="272"/>
    </location>
</feature>
<dbReference type="AlphaFoldDB" id="A0A225WA41"/>
<dbReference type="Proteomes" id="UP000198211">
    <property type="component" value="Unassembled WGS sequence"/>
</dbReference>
<evidence type="ECO:0000313" key="4">
    <source>
        <dbReference type="Proteomes" id="UP000198211"/>
    </source>
</evidence>
<keyword evidence="4" id="KW-1185">Reference proteome</keyword>
<evidence type="ECO:0000256" key="1">
    <source>
        <dbReference type="SAM" id="MobiDB-lite"/>
    </source>
</evidence>
<dbReference type="SUPFAM" id="SSF53271">
    <property type="entry name" value="PRTase-like"/>
    <property type="match status" value="1"/>
</dbReference>
<dbReference type="InterPro" id="IPR029057">
    <property type="entry name" value="PRTase-like"/>
</dbReference>
<evidence type="ECO:0000259" key="2">
    <source>
        <dbReference type="Pfam" id="PF14681"/>
    </source>
</evidence>
<evidence type="ECO:0000313" key="3">
    <source>
        <dbReference type="EMBL" id="OWZ14108.1"/>
    </source>
</evidence>
<name>A0A225WA41_9STRA</name>
<reference evidence="4" key="1">
    <citation type="submission" date="2017-03" db="EMBL/GenBank/DDBJ databases">
        <title>Phytopthora megakarya and P. palmivora, two closely related causual agents of cacao black pod achieved similar genome size and gene model numbers by different mechanisms.</title>
        <authorList>
            <person name="Ali S."/>
            <person name="Shao J."/>
            <person name="Larry D.J."/>
            <person name="Kronmiller B."/>
            <person name="Shen D."/>
            <person name="Strem M.D."/>
            <person name="Melnick R.L."/>
            <person name="Guiltinan M.J."/>
            <person name="Tyler B.M."/>
            <person name="Meinhardt L.W."/>
            <person name="Bailey B.A."/>
        </authorList>
    </citation>
    <scope>NUCLEOTIDE SEQUENCE [LARGE SCALE GENOMIC DNA]</scope>
    <source>
        <strain evidence="4">zdho120</strain>
    </source>
</reference>
<proteinExistence type="predicted"/>
<dbReference type="Gene3D" id="3.40.50.2020">
    <property type="match status" value="1"/>
</dbReference>
<gene>
    <name evidence="3" type="ORF">PHMEG_00012458</name>
</gene>
<dbReference type="EMBL" id="NBNE01001415">
    <property type="protein sequence ID" value="OWZ14108.1"/>
    <property type="molecule type" value="Genomic_DNA"/>
</dbReference>
<accession>A0A225WA41</accession>
<feature type="region of interest" description="Disordered" evidence="1">
    <location>
        <begin position="78"/>
        <end position="102"/>
    </location>
</feature>
<comment type="caution">
    <text evidence="3">The sequence shown here is derived from an EMBL/GenBank/DDBJ whole genome shotgun (WGS) entry which is preliminary data.</text>
</comment>
<protein>
    <recommendedName>
        <fullName evidence="2">Phosphoribosyltransferase domain-containing protein</fullName>
    </recommendedName>
</protein>
<dbReference type="InterPro" id="IPR000836">
    <property type="entry name" value="PRTase_dom"/>
</dbReference>
<dbReference type="OrthoDB" id="106623at2759"/>